<dbReference type="EMBL" id="JAGPNK010000004">
    <property type="protein sequence ID" value="KAH7323230.1"/>
    <property type="molecule type" value="Genomic_DNA"/>
</dbReference>
<accession>A0A8K0SWC4</accession>
<organism evidence="1 2">
    <name type="scientific">Stachybotrys elegans</name>
    <dbReference type="NCBI Taxonomy" id="80388"/>
    <lineage>
        <taxon>Eukaryota</taxon>
        <taxon>Fungi</taxon>
        <taxon>Dikarya</taxon>
        <taxon>Ascomycota</taxon>
        <taxon>Pezizomycotina</taxon>
        <taxon>Sordariomycetes</taxon>
        <taxon>Hypocreomycetidae</taxon>
        <taxon>Hypocreales</taxon>
        <taxon>Stachybotryaceae</taxon>
        <taxon>Stachybotrys</taxon>
    </lineage>
</organism>
<evidence type="ECO:0000313" key="2">
    <source>
        <dbReference type="Proteomes" id="UP000813444"/>
    </source>
</evidence>
<protein>
    <submittedName>
        <fullName evidence="1">Uncharacterized protein</fullName>
    </submittedName>
</protein>
<sequence length="244" mass="27242">MEDIRQLVIQLRIMVSPFDDTPRTQHQYQSAQLMEMESSPPNERVATEPSPKETYLSHKATIREIIAVDHFSNTVPDSIVDLWLRALDPEGRVPLPPGVKGFYGGDLRSSIPIELAHDCYKYVMHETDTAKVEKYANRMLVVLALLDMEKLSTADANLAGLALWHKALAQARHPVQAMGLKDTLEQYGVVRPRASLSDAKLPQMPRLVARLLAAAEQTGNDEAAECLRTWMPEEGAESFTQPLA</sequence>
<evidence type="ECO:0000313" key="1">
    <source>
        <dbReference type="EMBL" id="KAH7323230.1"/>
    </source>
</evidence>
<dbReference type="OrthoDB" id="5139395at2759"/>
<reference evidence="1" key="1">
    <citation type="journal article" date="2021" name="Nat. Commun.">
        <title>Genetic determinants of endophytism in the Arabidopsis root mycobiome.</title>
        <authorList>
            <person name="Mesny F."/>
            <person name="Miyauchi S."/>
            <person name="Thiergart T."/>
            <person name="Pickel B."/>
            <person name="Atanasova L."/>
            <person name="Karlsson M."/>
            <person name="Huettel B."/>
            <person name="Barry K.W."/>
            <person name="Haridas S."/>
            <person name="Chen C."/>
            <person name="Bauer D."/>
            <person name="Andreopoulos W."/>
            <person name="Pangilinan J."/>
            <person name="LaButti K."/>
            <person name="Riley R."/>
            <person name="Lipzen A."/>
            <person name="Clum A."/>
            <person name="Drula E."/>
            <person name="Henrissat B."/>
            <person name="Kohler A."/>
            <person name="Grigoriev I.V."/>
            <person name="Martin F.M."/>
            <person name="Hacquard S."/>
        </authorList>
    </citation>
    <scope>NUCLEOTIDE SEQUENCE</scope>
    <source>
        <strain evidence="1">MPI-CAGE-CH-0235</strain>
    </source>
</reference>
<name>A0A8K0SWC4_9HYPO</name>
<keyword evidence="2" id="KW-1185">Reference proteome</keyword>
<dbReference type="AlphaFoldDB" id="A0A8K0SWC4"/>
<dbReference type="Proteomes" id="UP000813444">
    <property type="component" value="Unassembled WGS sequence"/>
</dbReference>
<gene>
    <name evidence="1" type="ORF">B0I35DRAFT_407612</name>
</gene>
<proteinExistence type="predicted"/>
<comment type="caution">
    <text evidence="1">The sequence shown here is derived from an EMBL/GenBank/DDBJ whole genome shotgun (WGS) entry which is preliminary data.</text>
</comment>